<dbReference type="KEGG" id="ghi:107935828"/>
<accession>A0A1U8MAY5</accession>
<feature type="domain" description="HAT C-terminal dimerisation" evidence="2">
    <location>
        <begin position="53"/>
        <end position="87"/>
    </location>
</feature>
<dbReference type="PANTHER" id="PTHR23272">
    <property type="entry name" value="BED FINGER-RELATED"/>
    <property type="match status" value="1"/>
</dbReference>
<feature type="region of interest" description="Disordered" evidence="1">
    <location>
        <begin position="97"/>
        <end position="121"/>
    </location>
</feature>
<dbReference type="PANTHER" id="PTHR23272:SF189">
    <property type="entry name" value="ZINC FINGER BED DOMAIN-CONTAINING PROTEIN RICESLEEPER 1-LIKE"/>
    <property type="match status" value="1"/>
</dbReference>
<reference evidence="3" key="1">
    <citation type="journal article" date="2020" name="Nat. Genet.">
        <title>Genomic diversifications of five Gossypium allopolyploid species and their impact on cotton improvement.</title>
        <authorList>
            <person name="Chen Z.J."/>
            <person name="Sreedasyam A."/>
            <person name="Ando A."/>
            <person name="Song Q."/>
            <person name="De Santiago L.M."/>
            <person name="Hulse-Kemp A.M."/>
            <person name="Ding M."/>
            <person name="Ye W."/>
            <person name="Kirkbride R.C."/>
            <person name="Jenkins J."/>
            <person name="Plott C."/>
            <person name="Lovell J."/>
            <person name="Lin Y.M."/>
            <person name="Vaughn R."/>
            <person name="Liu B."/>
            <person name="Simpson S."/>
            <person name="Scheffler B.E."/>
            <person name="Wen L."/>
            <person name="Saski C.A."/>
            <person name="Grover C.E."/>
            <person name="Hu G."/>
            <person name="Conover J.L."/>
            <person name="Carlson J.W."/>
            <person name="Shu S."/>
            <person name="Boston L.B."/>
            <person name="Williams M."/>
            <person name="Peterson D.G."/>
            <person name="McGee K."/>
            <person name="Jones D.C."/>
            <person name="Wendel J.F."/>
            <person name="Stelly D.M."/>
            <person name="Grimwood J."/>
            <person name="Schmutz J."/>
        </authorList>
    </citation>
    <scope>NUCLEOTIDE SEQUENCE [LARGE SCALE GENOMIC DNA]</scope>
    <source>
        <strain evidence="3">cv. TM-1</strain>
    </source>
</reference>
<gene>
    <name evidence="4" type="primary">LOC107935828</name>
</gene>
<sequence length="121" mass="13596">MASSNTPILVDDGFNEYESTIKRQKSTTSKVWDEMTKLECENKNELKAQCNHSSESTFSMGKKVITPLRSSLKPKTVQAVVCLDDWMRAKGFSVEIGCKKDDDDDDDDEDDEDDDVSSVAF</sequence>
<name>A0A1U8MAY5_GOSHI</name>
<evidence type="ECO:0000259" key="2">
    <source>
        <dbReference type="Pfam" id="PF05699"/>
    </source>
</evidence>
<reference evidence="4" key="2">
    <citation type="submission" date="2025-08" db="UniProtKB">
        <authorList>
            <consortium name="RefSeq"/>
        </authorList>
    </citation>
    <scope>IDENTIFICATION</scope>
</reference>
<proteinExistence type="predicted"/>
<dbReference type="Pfam" id="PF05699">
    <property type="entry name" value="Dimer_Tnp_hAT"/>
    <property type="match status" value="1"/>
</dbReference>
<dbReference type="RefSeq" id="XP_016723935.2">
    <property type="nucleotide sequence ID" value="XM_016868446.2"/>
</dbReference>
<organism evidence="3 4">
    <name type="scientific">Gossypium hirsutum</name>
    <name type="common">Upland cotton</name>
    <name type="synonym">Gossypium mexicanum</name>
    <dbReference type="NCBI Taxonomy" id="3635"/>
    <lineage>
        <taxon>Eukaryota</taxon>
        <taxon>Viridiplantae</taxon>
        <taxon>Streptophyta</taxon>
        <taxon>Embryophyta</taxon>
        <taxon>Tracheophyta</taxon>
        <taxon>Spermatophyta</taxon>
        <taxon>Magnoliopsida</taxon>
        <taxon>eudicotyledons</taxon>
        <taxon>Gunneridae</taxon>
        <taxon>Pentapetalae</taxon>
        <taxon>rosids</taxon>
        <taxon>malvids</taxon>
        <taxon>Malvales</taxon>
        <taxon>Malvaceae</taxon>
        <taxon>Malvoideae</taxon>
        <taxon>Gossypium</taxon>
    </lineage>
</organism>
<dbReference type="GO" id="GO:0046983">
    <property type="term" value="F:protein dimerization activity"/>
    <property type="evidence" value="ECO:0007669"/>
    <property type="project" value="InterPro"/>
</dbReference>
<protein>
    <recommendedName>
        <fullName evidence="2">HAT C-terminal dimerisation domain-containing protein</fullName>
    </recommendedName>
</protein>
<evidence type="ECO:0000256" key="1">
    <source>
        <dbReference type="SAM" id="MobiDB-lite"/>
    </source>
</evidence>
<dbReference type="AlphaFoldDB" id="A0A1U8MAY5"/>
<dbReference type="GeneID" id="107935828"/>
<feature type="compositionally biased region" description="Acidic residues" evidence="1">
    <location>
        <begin position="102"/>
        <end position="121"/>
    </location>
</feature>
<evidence type="ECO:0000313" key="3">
    <source>
        <dbReference type="Proteomes" id="UP000818029"/>
    </source>
</evidence>
<keyword evidence="3" id="KW-1185">Reference proteome</keyword>
<dbReference type="InterPro" id="IPR008906">
    <property type="entry name" value="HATC_C_dom"/>
</dbReference>
<dbReference type="Proteomes" id="UP000818029">
    <property type="component" value="Chromosome D07"/>
</dbReference>
<dbReference type="PaxDb" id="3635-A0A1U8MAY5"/>
<evidence type="ECO:0000313" key="4">
    <source>
        <dbReference type="RefSeq" id="XP_016723935.2"/>
    </source>
</evidence>